<dbReference type="AlphaFoldDB" id="A0A8H3IR68"/>
<protein>
    <recommendedName>
        <fullName evidence="3">RING-type domain-containing protein</fullName>
    </recommendedName>
</protein>
<evidence type="ECO:0000313" key="5">
    <source>
        <dbReference type="Proteomes" id="UP000664534"/>
    </source>
</evidence>
<sequence length="255" mass="27417">MASIINNATNITNSNDEAPDIPVSAATVATVACSIVAFFLVVLLIVAVGYLSSMRHPNTSPRMTQRPISGFQEKAKTTFLNKAVLEAMPVSMFTQARIAERSERDSTSLRSSLTHTNSAVSTKEKVSNNFQAKASGARSCVGQYNDVTAQTPDNLIASPEPAHGCPSAELHPQKVRVERWAATAGVTCLICLNDFIDGDLIRTLPCGHDFHPACIDPWLLDRSTACPACRLSFLPPRTIDINLDVAFAGDDTSNV</sequence>
<dbReference type="OrthoDB" id="8062037at2759"/>
<keyword evidence="2" id="KW-1133">Transmembrane helix</keyword>
<dbReference type="SUPFAM" id="SSF57850">
    <property type="entry name" value="RING/U-box"/>
    <property type="match status" value="1"/>
</dbReference>
<gene>
    <name evidence="4" type="ORF">IMSHALPRED_008147</name>
</gene>
<keyword evidence="2" id="KW-0812">Transmembrane</keyword>
<evidence type="ECO:0000259" key="3">
    <source>
        <dbReference type="PROSITE" id="PS50089"/>
    </source>
</evidence>
<dbReference type="GO" id="GO:0008270">
    <property type="term" value="F:zinc ion binding"/>
    <property type="evidence" value="ECO:0007669"/>
    <property type="project" value="UniProtKB-KW"/>
</dbReference>
<keyword evidence="1" id="KW-0863">Zinc-finger</keyword>
<keyword evidence="2" id="KW-0472">Membrane</keyword>
<name>A0A8H3IR68_9LECA</name>
<proteinExistence type="predicted"/>
<dbReference type="Gene3D" id="3.30.40.10">
    <property type="entry name" value="Zinc/RING finger domain, C3HC4 (zinc finger)"/>
    <property type="match status" value="1"/>
</dbReference>
<feature type="transmembrane region" description="Helical" evidence="2">
    <location>
        <begin position="25"/>
        <end position="52"/>
    </location>
</feature>
<dbReference type="Proteomes" id="UP000664534">
    <property type="component" value="Unassembled WGS sequence"/>
</dbReference>
<evidence type="ECO:0000256" key="2">
    <source>
        <dbReference type="SAM" id="Phobius"/>
    </source>
</evidence>
<keyword evidence="5" id="KW-1185">Reference proteome</keyword>
<dbReference type="Pfam" id="PF13639">
    <property type="entry name" value="zf-RING_2"/>
    <property type="match status" value="1"/>
</dbReference>
<dbReference type="PROSITE" id="PS50089">
    <property type="entry name" value="ZF_RING_2"/>
    <property type="match status" value="1"/>
</dbReference>
<accession>A0A8H3IR68</accession>
<reference evidence="4" key="1">
    <citation type="submission" date="2021-03" db="EMBL/GenBank/DDBJ databases">
        <authorList>
            <person name="Tagirdzhanova G."/>
        </authorList>
    </citation>
    <scope>NUCLEOTIDE SEQUENCE</scope>
</reference>
<evidence type="ECO:0000256" key="1">
    <source>
        <dbReference type="PROSITE-ProRule" id="PRU00175"/>
    </source>
</evidence>
<keyword evidence="1" id="KW-0862">Zinc</keyword>
<keyword evidence="1" id="KW-0479">Metal-binding</keyword>
<organism evidence="4 5">
    <name type="scientific">Imshaugia aleurites</name>
    <dbReference type="NCBI Taxonomy" id="172621"/>
    <lineage>
        <taxon>Eukaryota</taxon>
        <taxon>Fungi</taxon>
        <taxon>Dikarya</taxon>
        <taxon>Ascomycota</taxon>
        <taxon>Pezizomycotina</taxon>
        <taxon>Lecanoromycetes</taxon>
        <taxon>OSLEUM clade</taxon>
        <taxon>Lecanoromycetidae</taxon>
        <taxon>Lecanorales</taxon>
        <taxon>Lecanorineae</taxon>
        <taxon>Parmeliaceae</taxon>
        <taxon>Imshaugia</taxon>
    </lineage>
</organism>
<dbReference type="SMART" id="SM00184">
    <property type="entry name" value="RING"/>
    <property type="match status" value="1"/>
</dbReference>
<dbReference type="InterPro" id="IPR001841">
    <property type="entry name" value="Znf_RING"/>
</dbReference>
<comment type="caution">
    <text evidence="4">The sequence shown here is derived from an EMBL/GenBank/DDBJ whole genome shotgun (WGS) entry which is preliminary data.</text>
</comment>
<dbReference type="InterPro" id="IPR013083">
    <property type="entry name" value="Znf_RING/FYVE/PHD"/>
</dbReference>
<dbReference type="PANTHER" id="PTHR45676">
    <property type="entry name" value="RING-H2 FINGER PROTEIN ATL51-RELATED"/>
    <property type="match status" value="1"/>
</dbReference>
<feature type="domain" description="RING-type" evidence="3">
    <location>
        <begin position="188"/>
        <end position="230"/>
    </location>
</feature>
<dbReference type="EMBL" id="CAJPDT010000056">
    <property type="protein sequence ID" value="CAF9930325.1"/>
    <property type="molecule type" value="Genomic_DNA"/>
</dbReference>
<evidence type="ECO:0000313" key="4">
    <source>
        <dbReference type="EMBL" id="CAF9930325.1"/>
    </source>
</evidence>